<evidence type="ECO:0000256" key="2">
    <source>
        <dbReference type="ARBA" id="ARBA00005096"/>
    </source>
</evidence>
<dbReference type="Pfam" id="PF01077">
    <property type="entry name" value="NIR_SIR"/>
    <property type="match status" value="1"/>
</dbReference>
<dbReference type="PANTHER" id="PTHR43809:SF1">
    <property type="entry name" value="NITRITE REDUCTASE (NADH) LARGE SUBUNIT"/>
    <property type="match status" value="1"/>
</dbReference>
<keyword evidence="5 14" id="KW-0285">Flavoprotein</keyword>
<feature type="domain" description="BFD-like [2Fe-2S]-binding" evidence="18">
    <location>
        <begin position="481"/>
        <end position="529"/>
    </location>
</feature>
<dbReference type="InterPro" id="IPR052034">
    <property type="entry name" value="NasD-like"/>
</dbReference>
<dbReference type="InterPro" id="IPR041854">
    <property type="entry name" value="BFD-like_2Fe2S-bd_dom_sf"/>
</dbReference>
<protein>
    <submittedName>
        <fullName evidence="21">Nitrite reductase [NAD(P)H]</fullName>
    </submittedName>
</protein>
<evidence type="ECO:0000256" key="13">
    <source>
        <dbReference type="ARBA" id="ARBA00034078"/>
    </source>
</evidence>
<dbReference type="CDD" id="cd19944">
    <property type="entry name" value="NirB_Fer2_BFD-like_2"/>
    <property type="match status" value="1"/>
</dbReference>
<dbReference type="Gene3D" id="3.50.50.60">
    <property type="entry name" value="FAD/NAD(P)-binding domain"/>
    <property type="match status" value="2"/>
</dbReference>
<dbReference type="Gene3D" id="1.10.10.1100">
    <property type="entry name" value="BFD-like [2Fe-2S]-binding domain"/>
    <property type="match status" value="1"/>
</dbReference>
<evidence type="ECO:0000313" key="21">
    <source>
        <dbReference type="EMBL" id="GGF26126.1"/>
    </source>
</evidence>
<evidence type="ECO:0000256" key="15">
    <source>
        <dbReference type="PIRSR" id="PIRSR037149-1"/>
    </source>
</evidence>
<dbReference type="InterPro" id="IPR045854">
    <property type="entry name" value="NO2/SO3_Rdtase_4Fe4S_sf"/>
</dbReference>
<feature type="domain" description="BFD-like [2Fe-2S]-binding" evidence="18">
    <location>
        <begin position="415"/>
        <end position="463"/>
    </location>
</feature>
<keyword evidence="7 15" id="KW-0479">Metal-binding</keyword>
<dbReference type="SUPFAM" id="SSF56014">
    <property type="entry name" value="Nitrite and sulphite reductase 4Fe-4S domain-like"/>
    <property type="match status" value="1"/>
</dbReference>
<name>A0A917B6Q7_HALAA</name>
<evidence type="ECO:0000256" key="1">
    <source>
        <dbReference type="ARBA" id="ARBA00001974"/>
    </source>
</evidence>
<keyword evidence="12 14" id="KW-0534">Nitrate assimilation</keyword>
<comment type="cofactor">
    <cofactor evidence="1 14">
        <name>FAD</name>
        <dbReference type="ChEBI" id="CHEBI:57692"/>
    </cofactor>
</comment>
<sequence>MKKQKLVIIGNGMAGIRCVENILREDSGVFEISMFGSEPHTSYSRLMLSSVLQGETSLSDLMIRPDNWYKEHNIQLFTGETVLYIDKVSKTLKTDRNREVAYDKLILATGSSPFMLPITGADKEGVLSFRTIEDCERLINMAEDYTKAVVIGGGLLGLEAARGLFNLGMETDVVHISNHIMGRQLDEQASLMLQEELEAQGMNFLLEKEAEEILGNERVEGIRFKDGSIVKADVVVMAVGIKPNIQLAEVSGIETKKGIVVDDLLKTSVSDIYAVGECAEHKGMVYGLVQPLYEQGEVLAKHLCEQQTEGYKGSLLYTQLKISGVDVFSAGHIDSGLGKKAIHYHNEVESVYKKVVFDGSKAVGTVMFGDTRAGPLVLDAIVKNKVLSSQDKVKLLEHPDPKDSAVASYSLDKQICTCNSVSKGAIIQAVQQKNLTTAEQVKECTKASSSCGGCKPVVSELLAYIQSEDFDQKIASESPFCPCTTLTEDELVEQIQIQDLTNSNEVMKQLGWKNSNGCVTCQLAIDYYLGMIHPDYEVENQDLRGDEENKAIVQRDGYYAVVPQLYGGEMTIGQLKNITNAAERYSISQVAIGNDQRIHLLGLKQEDVPHFCEELNIPLSYSYGNRIEPIRTDIGNHECQCDKQEALHLAQVLEKKTELLQTPYRMKVGISSCVHNGARATTKDLGAIRVGGKWEIYIGGNSGRRARSGQLLCVVEHKEQVERMLLGCLQYYRKSARYLERTWHWMERLSLVHIREALFDQDLCDDLLQSLEADVAQRRDCFVPI</sequence>
<dbReference type="SUPFAM" id="SSF55124">
    <property type="entry name" value="Nitrite/Sulfite reductase N-terminal domain-like"/>
    <property type="match status" value="1"/>
</dbReference>
<feature type="domain" description="NADH-rubredoxin oxidoreductase C-terminal" evidence="20">
    <location>
        <begin position="318"/>
        <end position="384"/>
    </location>
</feature>
<dbReference type="GO" id="GO:0050660">
    <property type="term" value="F:flavin adenine dinucleotide binding"/>
    <property type="evidence" value="ECO:0007669"/>
    <property type="project" value="UniProtKB-UniRule"/>
</dbReference>
<dbReference type="GO" id="GO:0020037">
    <property type="term" value="F:heme binding"/>
    <property type="evidence" value="ECO:0007669"/>
    <property type="project" value="InterPro"/>
</dbReference>
<dbReference type="FunFam" id="3.50.50.60:FF:000033">
    <property type="entry name" value="Nitrite reductase [NAD(P)H], large subunit"/>
    <property type="match status" value="1"/>
</dbReference>
<dbReference type="GO" id="GO:0098809">
    <property type="term" value="F:nitrite reductase activity"/>
    <property type="evidence" value="ECO:0007669"/>
    <property type="project" value="InterPro"/>
</dbReference>
<dbReference type="GO" id="GO:0051537">
    <property type="term" value="F:2 iron, 2 sulfur cluster binding"/>
    <property type="evidence" value="ECO:0007669"/>
    <property type="project" value="UniProtKB-KW"/>
</dbReference>
<keyword evidence="9" id="KW-0560">Oxidoreductase</keyword>
<evidence type="ECO:0000256" key="6">
    <source>
        <dbReference type="ARBA" id="ARBA00022714"/>
    </source>
</evidence>
<dbReference type="Gene3D" id="3.30.390.30">
    <property type="match status" value="1"/>
</dbReference>
<dbReference type="Pfam" id="PF18267">
    <property type="entry name" value="Rubredoxin_C"/>
    <property type="match status" value="1"/>
</dbReference>
<dbReference type="RefSeq" id="WP_188377974.1">
    <property type="nucleotide sequence ID" value="NZ_BMEL01000003.1"/>
</dbReference>
<evidence type="ECO:0000256" key="3">
    <source>
        <dbReference type="ARBA" id="ARBA00010429"/>
    </source>
</evidence>
<evidence type="ECO:0000259" key="16">
    <source>
        <dbReference type="Pfam" id="PF01077"/>
    </source>
</evidence>
<dbReference type="InterPro" id="IPR036188">
    <property type="entry name" value="FAD/NAD-bd_sf"/>
</dbReference>
<proteinExistence type="inferred from homology"/>
<dbReference type="InterPro" id="IPR036136">
    <property type="entry name" value="Nit/Sulf_reduc_fer-like_dom_sf"/>
</dbReference>
<keyword evidence="8 14" id="KW-0274">FAD</keyword>
<reference evidence="21" key="1">
    <citation type="journal article" date="2014" name="Int. J. Syst. Evol. Microbiol.">
        <title>Complete genome sequence of Corynebacterium casei LMG S-19264T (=DSM 44701T), isolated from a smear-ripened cheese.</title>
        <authorList>
            <consortium name="US DOE Joint Genome Institute (JGI-PGF)"/>
            <person name="Walter F."/>
            <person name="Albersmeier A."/>
            <person name="Kalinowski J."/>
            <person name="Ruckert C."/>
        </authorList>
    </citation>
    <scope>NUCLEOTIDE SEQUENCE</scope>
    <source>
        <strain evidence="21">CGMCC 1.12153</strain>
    </source>
</reference>
<evidence type="ECO:0000256" key="8">
    <source>
        <dbReference type="ARBA" id="ARBA00022827"/>
    </source>
</evidence>
<gene>
    <name evidence="21" type="primary">nasD</name>
    <name evidence="21" type="ORF">GCM10010954_26390</name>
</gene>
<feature type="domain" description="Nitrite/Sulfite reductase ferredoxin-like" evidence="17">
    <location>
        <begin position="553"/>
        <end position="615"/>
    </location>
</feature>
<comment type="similarity">
    <text evidence="3">Belongs to the nitrite and sulfite reductase 4Fe-4S domain family.</text>
</comment>
<dbReference type="PANTHER" id="PTHR43809">
    <property type="entry name" value="NITRITE REDUCTASE (NADH) LARGE SUBUNIT"/>
    <property type="match status" value="1"/>
</dbReference>
<dbReference type="Gene3D" id="3.30.413.10">
    <property type="entry name" value="Sulfite Reductase Hemoprotein, domain 1"/>
    <property type="match status" value="1"/>
</dbReference>
<evidence type="ECO:0000256" key="14">
    <source>
        <dbReference type="PIRNR" id="PIRNR037149"/>
    </source>
</evidence>
<evidence type="ECO:0000256" key="9">
    <source>
        <dbReference type="ARBA" id="ARBA00023002"/>
    </source>
</evidence>
<comment type="cofactor">
    <cofactor evidence="15">
        <name>siroheme</name>
        <dbReference type="ChEBI" id="CHEBI:60052"/>
    </cofactor>
    <text evidence="15">Binds 1 siroheme per subunit.</text>
</comment>
<keyword evidence="15" id="KW-0004">4Fe-4S</keyword>
<dbReference type="PIRSF" id="PIRSF037149">
    <property type="entry name" value="NirB"/>
    <property type="match status" value="1"/>
</dbReference>
<comment type="cofactor">
    <cofactor evidence="15">
        <name>[4Fe-4S] cluster</name>
        <dbReference type="ChEBI" id="CHEBI:49883"/>
    </cofactor>
    <text evidence="15">Binds 1 [4Fe-4S] cluster per subunit.</text>
</comment>
<evidence type="ECO:0000256" key="7">
    <source>
        <dbReference type="ARBA" id="ARBA00022723"/>
    </source>
</evidence>
<keyword evidence="22" id="KW-1185">Reference proteome</keyword>
<dbReference type="NCBIfam" id="TIGR02374">
    <property type="entry name" value="nitri_red_nirB"/>
    <property type="match status" value="1"/>
</dbReference>
<dbReference type="InterPro" id="IPR007419">
    <property type="entry name" value="BFD-like_2Fe2S-bd_dom"/>
</dbReference>
<dbReference type="GO" id="GO:0051539">
    <property type="term" value="F:4 iron, 4 sulfur cluster binding"/>
    <property type="evidence" value="ECO:0007669"/>
    <property type="project" value="UniProtKB-KW"/>
</dbReference>
<evidence type="ECO:0000256" key="5">
    <source>
        <dbReference type="ARBA" id="ARBA00022630"/>
    </source>
</evidence>
<dbReference type="InterPro" id="IPR017121">
    <property type="entry name" value="Nitrite_Rdtase_lsu"/>
</dbReference>
<evidence type="ECO:0000259" key="17">
    <source>
        <dbReference type="Pfam" id="PF03460"/>
    </source>
</evidence>
<dbReference type="SUPFAM" id="SSF51905">
    <property type="entry name" value="FAD/NAD(P)-binding domain"/>
    <property type="match status" value="2"/>
</dbReference>
<dbReference type="InterPro" id="IPR023753">
    <property type="entry name" value="FAD/NAD-binding_dom"/>
</dbReference>
<dbReference type="EMBL" id="BMEL01000003">
    <property type="protein sequence ID" value="GGF26126.1"/>
    <property type="molecule type" value="Genomic_DNA"/>
</dbReference>
<dbReference type="PRINTS" id="PR00411">
    <property type="entry name" value="PNDRDTASEI"/>
</dbReference>
<dbReference type="InterPro" id="IPR016156">
    <property type="entry name" value="FAD/NAD-linked_Rdtase_dimer_sf"/>
</dbReference>
<keyword evidence="10 15" id="KW-0408">Iron</keyword>
<keyword evidence="6" id="KW-0001">2Fe-2S</keyword>
<organism evidence="21 22">
    <name type="scientific">Halobacillus andaensis</name>
    <dbReference type="NCBI Taxonomy" id="1176239"/>
    <lineage>
        <taxon>Bacteria</taxon>
        <taxon>Bacillati</taxon>
        <taxon>Bacillota</taxon>
        <taxon>Bacilli</taxon>
        <taxon>Bacillales</taxon>
        <taxon>Bacillaceae</taxon>
        <taxon>Halobacillus</taxon>
    </lineage>
</organism>
<dbReference type="InterPro" id="IPR012744">
    <property type="entry name" value="Nitri_red_NirB"/>
</dbReference>
<feature type="binding site" evidence="15">
    <location>
        <position position="639"/>
    </location>
    <ligand>
        <name>[4Fe-4S] cluster</name>
        <dbReference type="ChEBI" id="CHEBI:49883"/>
    </ligand>
</feature>
<comment type="cofactor">
    <cofactor evidence="13">
        <name>[2Fe-2S] cluster</name>
        <dbReference type="ChEBI" id="CHEBI:190135"/>
    </cofactor>
</comment>
<comment type="pathway">
    <text evidence="2">Nitrogen metabolism; nitrate reduction (assimilation).</text>
</comment>
<dbReference type="Pfam" id="PF03460">
    <property type="entry name" value="NIR_SIR_ferr"/>
    <property type="match status" value="1"/>
</dbReference>
<feature type="domain" description="FAD/NAD(P)-binding" evidence="19">
    <location>
        <begin position="5"/>
        <end position="283"/>
    </location>
</feature>
<dbReference type="GO" id="GO:0042128">
    <property type="term" value="P:nitrate assimilation"/>
    <property type="evidence" value="ECO:0007669"/>
    <property type="project" value="UniProtKB-UniRule"/>
</dbReference>
<keyword evidence="11 15" id="KW-0411">Iron-sulfur</keyword>
<evidence type="ECO:0000313" key="22">
    <source>
        <dbReference type="Proteomes" id="UP000660110"/>
    </source>
</evidence>
<evidence type="ECO:0000256" key="10">
    <source>
        <dbReference type="ARBA" id="ARBA00023004"/>
    </source>
</evidence>
<evidence type="ECO:0000256" key="12">
    <source>
        <dbReference type="ARBA" id="ARBA00023063"/>
    </source>
</evidence>
<feature type="binding site" evidence="15">
    <location>
        <position position="673"/>
    </location>
    <ligand>
        <name>[4Fe-4S] cluster</name>
        <dbReference type="ChEBI" id="CHEBI:49883"/>
    </ligand>
</feature>
<evidence type="ECO:0000259" key="20">
    <source>
        <dbReference type="Pfam" id="PF18267"/>
    </source>
</evidence>
<evidence type="ECO:0000256" key="4">
    <source>
        <dbReference type="ARBA" id="ARBA00022617"/>
    </source>
</evidence>
<dbReference type="GO" id="GO:0046872">
    <property type="term" value="F:metal ion binding"/>
    <property type="evidence" value="ECO:0007669"/>
    <property type="project" value="UniProtKB-KW"/>
</dbReference>
<dbReference type="GO" id="GO:0050661">
    <property type="term" value="F:NADP binding"/>
    <property type="evidence" value="ECO:0007669"/>
    <property type="project" value="UniProtKB-UniRule"/>
</dbReference>
<evidence type="ECO:0000256" key="11">
    <source>
        <dbReference type="ARBA" id="ARBA00023014"/>
    </source>
</evidence>
<dbReference type="Pfam" id="PF04324">
    <property type="entry name" value="Fer2_BFD"/>
    <property type="match status" value="2"/>
</dbReference>
<evidence type="ECO:0000259" key="18">
    <source>
        <dbReference type="Pfam" id="PF04324"/>
    </source>
</evidence>
<comment type="caution">
    <text evidence="21">The sequence shown here is derived from an EMBL/GenBank/DDBJ whole genome shotgun (WGS) entry which is preliminary data.</text>
</comment>
<dbReference type="AlphaFoldDB" id="A0A917B6Q7"/>
<dbReference type="CDD" id="cd19943">
    <property type="entry name" value="NirB_Fer2_BFD-like_1"/>
    <property type="match status" value="1"/>
</dbReference>
<accession>A0A917B6Q7</accession>
<dbReference type="InterPro" id="IPR006067">
    <property type="entry name" value="NO2/SO3_Rdtase_4Fe4S_dom"/>
</dbReference>
<dbReference type="InterPro" id="IPR005117">
    <property type="entry name" value="NiRdtase/SiRdtase_haem-b_fer"/>
</dbReference>
<evidence type="ECO:0000259" key="19">
    <source>
        <dbReference type="Pfam" id="PF07992"/>
    </source>
</evidence>
<dbReference type="PRINTS" id="PR00368">
    <property type="entry name" value="FADPNR"/>
</dbReference>
<feature type="domain" description="Nitrite/sulphite reductase 4Fe-4S" evidence="16">
    <location>
        <begin position="631"/>
        <end position="758"/>
    </location>
</feature>
<dbReference type="Pfam" id="PF07992">
    <property type="entry name" value="Pyr_redox_2"/>
    <property type="match status" value="1"/>
</dbReference>
<keyword evidence="4 15" id="KW-0349">Heme</keyword>
<dbReference type="FunFam" id="1.10.10.1100:FF:000002">
    <property type="entry name" value="Nitrite reductase large subunit"/>
    <property type="match status" value="1"/>
</dbReference>
<dbReference type="InterPro" id="IPR041575">
    <property type="entry name" value="Rubredoxin_C"/>
</dbReference>
<dbReference type="Proteomes" id="UP000660110">
    <property type="component" value="Unassembled WGS sequence"/>
</dbReference>
<reference evidence="21" key="2">
    <citation type="submission" date="2020-09" db="EMBL/GenBank/DDBJ databases">
        <authorList>
            <person name="Sun Q."/>
            <person name="Zhou Y."/>
        </authorList>
    </citation>
    <scope>NUCLEOTIDE SEQUENCE</scope>
    <source>
        <strain evidence="21">CGMCC 1.12153</strain>
    </source>
</reference>